<dbReference type="InterPro" id="IPR011989">
    <property type="entry name" value="ARM-like"/>
</dbReference>
<dbReference type="SUPFAM" id="SSF48371">
    <property type="entry name" value="ARM repeat"/>
    <property type="match status" value="1"/>
</dbReference>
<proteinExistence type="predicted"/>
<name>A0ABU1J6Y3_9MICC</name>
<organism evidence="1 2">
    <name type="scientific">Arthrobacter russicus</name>
    <dbReference type="NCBI Taxonomy" id="172040"/>
    <lineage>
        <taxon>Bacteria</taxon>
        <taxon>Bacillati</taxon>
        <taxon>Actinomycetota</taxon>
        <taxon>Actinomycetes</taxon>
        <taxon>Micrococcales</taxon>
        <taxon>Micrococcaceae</taxon>
        <taxon>Arthrobacter</taxon>
    </lineage>
</organism>
<evidence type="ECO:0008006" key="3">
    <source>
        <dbReference type="Google" id="ProtNLM"/>
    </source>
</evidence>
<comment type="caution">
    <text evidence="1">The sequence shown here is derived from an EMBL/GenBank/DDBJ whole genome shotgun (WGS) entry which is preliminary data.</text>
</comment>
<dbReference type="Pfam" id="PF13646">
    <property type="entry name" value="HEAT_2"/>
    <property type="match status" value="1"/>
</dbReference>
<gene>
    <name evidence="1" type="ORF">JOE69_000420</name>
</gene>
<evidence type="ECO:0000313" key="1">
    <source>
        <dbReference type="EMBL" id="MDR6268182.1"/>
    </source>
</evidence>
<dbReference type="EMBL" id="JAVDQF010000001">
    <property type="protein sequence ID" value="MDR6268182.1"/>
    <property type="molecule type" value="Genomic_DNA"/>
</dbReference>
<dbReference type="Proteomes" id="UP001185069">
    <property type="component" value="Unassembled WGS sequence"/>
</dbReference>
<accession>A0ABU1J6Y3</accession>
<dbReference type="Gene3D" id="1.25.10.10">
    <property type="entry name" value="Leucine-rich Repeat Variant"/>
    <property type="match status" value="1"/>
</dbReference>
<reference evidence="1 2" key="1">
    <citation type="submission" date="2023-07" db="EMBL/GenBank/DDBJ databases">
        <title>Sequencing the genomes of 1000 actinobacteria strains.</title>
        <authorList>
            <person name="Klenk H.-P."/>
        </authorList>
    </citation>
    <scope>NUCLEOTIDE SEQUENCE [LARGE SCALE GENOMIC DNA]</scope>
    <source>
        <strain evidence="1 2">DSM 14555</strain>
    </source>
</reference>
<evidence type="ECO:0000313" key="2">
    <source>
        <dbReference type="Proteomes" id="UP001185069"/>
    </source>
</evidence>
<protein>
    <recommendedName>
        <fullName evidence="3">HEAT repeat-containing protein</fullName>
    </recommendedName>
</protein>
<sequence>MAHPAVRIEQAVAAYGYDAVVDSMLNLLDGELPGLGLAVFGGSQGKGWKPYWLPVWGARCGLYLWREDCAEPIIGNLRHEHWRVREMCAKVCRYRQIGVTELPELLADPVPRVRMAAARALGEVGEAEHAEGLHAMLSSPEPAQREAAKRALSDLEARLDRRFD</sequence>
<dbReference type="InterPro" id="IPR016024">
    <property type="entry name" value="ARM-type_fold"/>
</dbReference>
<dbReference type="RefSeq" id="WP_309795676.1">
    <property type="nucleotide sequence ID" value="NZ_BAAAHY010000006.1"/>
</dbReference>
<keyword evidence="2" id="KW-1185">Reference proteome</keyword>